<sequence length="126" mass="12796">MVFPLSSSGTLPVMRSERAPVVALSARSDISSAVSPANGSPDAGADADAEVAAGDAVEPGAEADGDVVADPPDDAADRAVPSDALSPSWPDWQPVRQAVAPAARRRAVSAVRRARGRMVDPPGDSR</sequence>
<feature type="compositionally biased region" description="Polar residues" evidence="1">
    <location>
        <begin position="28"/>
        <end position="38"/>
    </location>
</feature>
<proteinExistence type="predicted"/>
<evidence type="ECO:0000313" key="2">
    <source>
        <dbReference type="EMBL" id="GAA4992560.1"/>
    </source>
</evidence>
<keyword evidence="3" id="KW-1185">Reference proteome</keyword>
<reference evidence="3" key="1">
    <citation type="journal article" date="2019" name="Int. J. Syst. Evol. Microbiol.">
        <title>The Global Catalogue of Microorganisms (GCM) 10K type strain sequencing project: providing services to taxonomists for standard genome sequencing and annotation.</title>
        <authorList>
            <consortium name="The Broad Institute Genomics Platform"/>
            <consortium name="The Broad Institute Genome Sequencing Center for Infectious Disease"/>
            <person name="Wu L."/>
            <person name="Ma J."/>
        </authorList>
    </citation>
    <scope>NUCLEOTIDE SEQUENCE [LARGE SCALE GENOMIC DNA]</scope>
    <source>
        <strain evidence="3">JCM 17657</strain>
    </source>
</reference>
<dbReference type="EMBL" id="BAABIV010000014">
    <property type="protein sequence ID" value="GAA4992560.1"/>
    <property type="molecule type" value="Genomic_DNA"/>
</dbReference>
<feature type="compositionally biased region" description="Acidic residues" evidence="1">
    <location>
        <begin position="61"/>
        <end position="74"/>
    </location>
</feature>
<accession>A0ABP9I9J0</accession>
<feature type="region of interest" description="Disordered" evidence="1">
    <location>
        <begin position="24"/>
        <end position="126"/>
    </location>
</feature>
<gene>
    <name evidence="2" type="ORF">GCM10023257_36700</name>
</gene>
<feature type="compositionally biased region" description="Low complexity" evidence="1">
    <location>
        <begin position="41"/>
        <end position="60"/>
    </location>
</feature>
<evidence type="ECO:0000256" key="1">
    <source>
        <dbReference type="SAM" id="MobiDB-lite"/>
    </source>
</evidence>
<organism evidence="2 3">
    <name type="scientific">Streptomyces hyderabadensis</name>
    <dbReference type="NCBI Taxonomy" id="598549"/>
    <lineage>
        <taxon>Bacteria</taxon>
        <taxon>Bacillati</taxon>
        <taxon>Actinomycetota</taxon>
        <taxon>Actinomycetes</taxon>
        <taxon>Kitasatosporales</taxon>
        <taxon>Streptomycetaceae</taxon>
        <taxon>Streptomyces</taxon>
    </lineage>
</organism>
<comment type="caution">
    <text evidence="2">The sequence shown here is derived from an EMBL/GenBank/DDBJ whole genome shotgun (WGS) entry which is preliminary data.</text>
</comment>
<name>A0ABP9I9J0_9ACTN</name>
<feature type="compositionally biased region" description="Basic residues" evidence="1">
    <location>
        <begin position="103"/>
        <end position="116"/>
    </location>
</feature>
<protein>
    <submittedName>
        <fullName evidence="2">Uncharacterized protein</fullName>
    </submittedName>
</protein>
<dbReference type="Proteomes" id="UP001500610">
    <property type="component" value="Unassembled WGS sequence"/>
</dbReference>
<evidence type="ECO:0000313" key="3">
    <source>
        <dbReference type="Proteomes" id="UP001500610"/>
    </source>
</evidence>